<evidence type="ECO:0008006" key="5">
    <source>
        <dbReference type="Google" id="ProtNLM"/>
    </source>
</evidence>
<dbReference type="GO" id="GO:0005737">
    <property type="term" value="C:cytoplasm"/>
    <property type="evidence" value="ECO:0007669"/>
    <property type="project" value="TreeGrafter"/>
</dbReference>
<dbReference type="Proteomes" id="UP001295684">
    <property type="component" value="Unassembled WGS sequence"/>
</dbReference>
<evidence type="ECO:0000313" key="4">
    <source>
        <dbReference type="Proteomes" id="UP001295684"/>
    </source>
</evidence>
<dbReference type="InterPro" id="IPR050357">
    <property type="entry name" value="Arrestin_domain-protein"/>
</dbReference>
<dbReference type="InterPro" id="IPR011021">
    <property type="entry name" value="Arrestin-like_N"/>
</dbReference>
<dbReference type="PANTHER" id="PTHR11188:SF17">
    <property type="entry name" value="FI21816P1"/>
    <property type="match status" value="1"/>
</dbReference>
<feature type="domain" description="Arrestin C-terminal-like" evidence="2">
    <location>
        <begin position="192"/>
        <end position="346"/>
    </location>
</feature>
<dbReference type="InterPro" id="IPR014752">
    <property type="entry name" value="Arrestin-like_C"/>
</dbReference>
<dbReference type="InterPro" id="IPR014756">
    <property type="entry name" value="Ig_E-set"/>
</dbReference>
<reference evidence="3" key="1">
    <citation type="submission" date="2023-07" db="EMBL/GenBank/DDBJ databases">
        <authorList>
            <consortium name="AG Swart"/>
            <person name="Singh M."/>
            <person name="Singh A."/>
            <person name="Seah K."/>
            <person name="Emmerich C."/>
        </authorList>
    </citation>
    <scope>NUCLEOTIDE SEQUENCE</scope>
    <source>
        <strain evidence="3">DP1</strain>
    </source>
</reference>
<dbReference type="InterPro" id="IPR011022">
    <property type="entry name" value="Arrestin_C-like"/>
</dbReference>
<feature type="domain" description="Arrestin-like N-terminal" evidence="1">
    <location>
        <begin position="15"/>
        <end position="146"/>
    </location>
</feature>
<evidence type="ECO:0000313" key="3">
    <source>
        <dbReference type="EMBL" id="CAI2363022.1"/>
    </source>
</evidence>
<dbReference type="AlphaFoldDB" id="A0AAD1U9C9"/>
<organism evidence="3 4">
    <name type="scientific">Euplotes crassus</name>
    <dbReference type="NCBI Taxonomy" id="5936"/>
    <lineage>
        <taxon>Eukaryota</taxon>
        <taxon>Sar</taxon>
        <taxon>Alveolata</taxon>
        <taxon>Ciliophora</taxon>
        <taxon>Intramacronucleata</taxon>
        <taxon>Spirotrichea</taxon>
        <taxon>Hypotrichia</taxon>
        <taxon>Euplotida</taxon>
        <taxon>Euplotidae</taxon>
        <taxon>Moneuplotes</taxon>
    </lineage>
</organism>
<dbReference type="PANTHER" id="PTHR11188">
    <property type="entry name" value="ARRESTIN DOMAIN CONTAINING PROTEIN"/>
    <property type="match status" value="1"/>
</dbReference>
<protein>
    <recommendedName>
        <fullName evidence="5">Arrestin-like N-terminal domain-containing protein</fullName>
    </recommendedName>
</protein>
<proteinExistence type="predicted"/>
<accession>A0AAD1U9C9</accession>
<dbReference type="Pfam" id="PF02752">
    <property type="entry name" value="Arrestin_C"/>
    <property type="match status" value="1"/>
</dbReference>
<gene>
    <name evidence="3" type="ORF">ECRASSUSDP1_LOCUS4352</name>
</gene>
<comment type="caution">
    <text evidence="3">The sequence shown here is derived from an EMBL/GenBank/DDBJ whole genome shotgun (WGS) entry which is preliminary data.</text>
</comment>
<dbReference type="SUPFAM" id="SSF81296">
    <property type="entry name" value="E set domains"/>
    <property type="match status" value="2"/>
</dbReference>
<name>A0AAD1U9C9_EUPCR</name>
<keyword evidence="4" id="KW-1185">Reference proteome</keyword>
<dbReference type="GO" id="GO:0015031">
    <property type="term" value="P:protein transport"/>
    <property type="evidence" value="ECO:0007669"/>
    <property type="project" value="TreeGrafter"/>
</dbReference>
<evidence type="ECO:0000259" key="2">
    <source>
        <dbReference type="Pfam" id="PF02752"/>
    </source>
</evidence>
<sequence length="590" mass="63468">MGNIDSRYQFEHGNVYLQTDKAYFVAGEQITGNIYLNLSMGFPAASLEIQVEGKEKCKWVTRETKEIKDGDSTKTEFVDFWHKNERKIITYKIPVYYFPGGMAPAGQYTFPFSFALPSNLPASIYYCGFDKASAFIKYKIKAVLEPIIGLTVKKMKFKQPLVIRQPANVSAMAPLQTDERNVYACCCFGNKGVAKITTQFEKDGYCPDETCRAMCDVDNSQCSGEINNITIRLEQHVELRSKDGLTFTDKRVLESKEYDGLAANSNTGGMNRFLELSLAGIRQQARPFDDVKPLSADDLYLAERMQPSSHGNAVKLWYTLTVFCNYGTCCAEEPHCTIPLTITPPPLPSFGQVQAPAGWSPTVFNTFEFNLPGPGEVLSAAAATAAQVAPVSGNISINVGGNAHAHEEVKMQMNIPAPKIGLSIDTDKINAEVPVPPPVSVDINTNIPPPVAIDTNIPPPVAVDVNIPPPAPAMNFEVTGNTMAEPDQVQMNMNMGGIGMNVDMQVEGNATYHQESTVNGVTTSVTTHGDIPPPSMGVGADVSVGAGVGIGGGIGVGGGVGIQESDDNVEVQANVGVPGMNMGINMNMDG</sequence>
<dbReference type="EMBL" id="CAMPGE010004175">
    <property type="protein sequence ID" value="CAI2363022.1"/>
    <property type="molecule type" value="Genomic_DNA"/>
</dbReference>
<dbReference type="Gene3D" id="2.60.40.640">
    <property type="match status" value="2"/>
</dbReference>
<evidence type="ECO:0000259" key="1">
    <source>
        <dbReference type="Pfam" id="PF00339"/>
    </source>
</evidence>
<dbReference type="Pfam" id="PF00339">
    <property type="entry name" value="Arrestin_N"/>
    <property type="match status" value="1"/>
</dbReference>